<dbReference type="Proteomes" id="UP000592294">
    <property type="component" value="Unassembled WGS sequence"/>
</dbReference>
<accession>A0A850RKZ1</accession>
<evidence type="ECO:0000259" key="1">
    <source>
        <dbReference type="Pfam" id="PF13358"/>
    </source>
</evidence>
<dbReference type="InterPro" id="IPR025959">
    <property type="entry name" value="Winged_HTH_dom"/>
</dbReference>
<gene>
    <name evidence="3" type="ORF">HW932_21240</name>
</gene>
<feature type="domain" description="Winged helix-turn helix" evidence="2">
    <location>
        <begin position="2"/>
        <end position="48"/>
    </location>
</feature>
<comment type="caution">
    <text evidence="3">The sequence shown here is derived from an EMBL/GenBank/DDBJ whole genome shotgun (WGS) entry which is preliminary data.</text>
</comment>
<dbReference type="NCBIfam" id="NF033545">
    <property type="entry name" value="transpos_IS630"/>
    <property type="match status" value="1"/>
</dbReference>
<dbReference type="EMBL" id="JABZEO010000043">
    <property type="protein sequence ID" value="NVZ11772.1"/>
    <property type="molecule type" value="Genomic_DNA"/>
</dbReference>
<organism evidence="3 4">
    <name type="scientific">Allochromatium humboldtianum</name>
    <dbReference type="NCBI Taxonomy" id="504901"/>
    <lineage>
        <taxon>Bacteria</taxon>
        <taxon>Pseudomonadati</taxon>
        <taxon>Pseudomonadota</taxon>
        <taxon>Gammaproteobacteria</taxon>
        <taxon>Chromatiales</taxon>
        <taxon>Chromatiaceae</taxon>
        <taxon>Allochromatium</taxon>
    </lineage>
</organism>
<keyword evidence="4" id="KW-1185">Reference proteome</keyword>
<dbReference type="PANTHER" id="PTHR46564">
    <property type="entry name" value="TRANSPOSASE"/>
    <property type="match status" value="1"/>
</dbReference>
<dbReference type="InterPro" id="IPR047655">
    <property type="entry name" value="Transpos_IS630-like"/>
</dbReference>
<dbReference type="GO" id="GO:0003676">
    <property type="term" value="F:nucleic acid binding"/>
    <property type="evidence" value="ECO:0007669"/>
    <property type="project" value="InterPro"/>
</dbReference>
<dbReference type="PANTHER" id="PTHR46564:SF1">
    <property type="entry name" value="TRANSPOSASE"/>
    <property type="match status" value="1"/>
</dbReference>
<dbReference type="Gene3D" id="3.30.420.10">
    <property type="entry name" value="Ribonuclease H-like superfamily/Ribonuclease H"/>
    <property type="match status" value="1"/>
</dbReference>
<dbReference type="InterPro" id="IPR038717">
    <property type="entry name" value="Tc1-like_DDE_dom"/>
</dbReference>
<reference evidence="3 4" key="1">
    <citation type="submission" date="2020-06" db="EMBL/GenBank/DDBJ databases">
        <title>Whole-genome sequence of Allochromatium humboldtianum DSM 21881, type strain.</title>
        <authorList>
            <person name="Kyndt J.A."/>
            <person name="Meyer T.E."/>
        </authorList>
    </citation>
    <scope>NUCLEOTIDE SEQUENCE [LARGE SCALE GENOMIC DNA]</scope>
    <source>
        <strain evidence="3 4">DSM 21881</strain>
    </source>
</reference>
<dbReference type="Pfam" id="PF13592">
    <property type="entry name" value="HTH_33"/>
    <property type="match status" value="1"/>
</dbReference>
<name>A0A850RKZ1_9GAMM</name>
<evidence type="ECO:0000313" key="3">
    <source>
        <dbReference type="EMBL" id="NVZ11772.1"/>
    </source>
</evidence>
<sequence>MTWIAARFGRQISRETVRQALKRLGFSWKKAKALLNRANTAAREAFVTNLHALLQRTLCASPPLVVYIDEAHIHQEADLGYGWAPLGERLWVGSHSPGLAAKVSFYGLYFYNAGQVAIWDFPCANTEHTLTVLRRLREREPVRELIVIWDGASYHRANAVLELAQQLSITVRPLPGYSPDFMPVEALWRWLREDVTYHHCHATAAELIARVADFAHTINAKPRVVADRLWMKTELDSEEEKLRISG</sequence>
<evidence type="ECO:0000259" key="2">
    <source>
        <dbReference type="Pfam" id="PF13592"/>
    </source>
</evidence>
<evidence type="ECO:0000313" key="4">
    <source>
        <dbReference type="Proteomes" id="UP000592294"/>
    </source>
</evidence>
<dbReference type="InterPro" id="IPR036397">
    <property type="entry name" value="RNaseH_sf"/>
</dbReference>
<proteinExistence type="predicted"/>
<dbReference type="AlphaFoldDB" id="A0A850RKZ1"/>
<feature type="domain" description="Tc1-like transposase DDE" evidence="1">
    <location>
        <begin position="65"/>
        <end position="207"/>
    </location>
</feature>
<protein>
    <submittedName>
        <fullName evidence="3">IS630 family transposase</fullName>
    </submittedName>
</protein>
<dbReference type="Pfam" id="PF13358">
    <property type="entry name" value="DDE_3"/>
    <property type="match status" value="1"/>
</dbReference>